<dbReference type="InterPro" id="IPR000835">
    <property type="entry name" value="HTH_MarR-typ"/>
</dbReference>
<dbReference type="GO" id="GO:0003677">
    <property type="term" value="F:DNA binding"/>
    <property type="evidence" value="ECO:0007669"/>
    <property type="project" value="UniProtKB-KW"/>
</dbReference>
<keyword evidence="1" id="KW-0805">Transcription regulation</keyword>
<name>A0A8S5M3W8_9CAUD</name>
<evidence type="ECO:0000256" key="3">
    <source>
        <dbReference type="ARBA" id="ARBA00023163"/>
    </source>
</evidence>
<feature type="domain" description="HTH marR-type" evidence="4">
    <location>
        <begin position="23"/>
        <end position="123"/>
    </location>
</feature>
<dbReference type="PANTHER" id="PTHR42756">
    <property type="entry name" value="TRANSCRIPTIONAL REGULATOR, MARR"/>
    <property type="match status" value="1"/>
</dbReference>
<dbReference type="InterPro" id="IPR036390">
    <property type="entry name" value="WH_DNA-bd_sf"/>
</dbReference>
<protein>
    <submittedName>
        <fullName evidence="5">Multiple antibiotic resistance protein</fullName>
    </submittedName>
</protein>
<reference evidence="5" key="1">
    <citation type="journal article" date="2021" name="Proc. Natl. Acad. Sci. U.S.A.">
        <title>A Catalog of Tens of Thousands of Viruses from Human Metagenomes Reveals Hidden Associations with Chronic Diseases.</title>
        <authorList>
            <person name="Tisza M.J."/>
            <person name="Buck C.B."/>
        </authorList>
    </citation>
    <scope>NUCLEOTIDE SEQUENCE</scope>
    <source>
        <strain evidence="5">Ctquf9</strain>
    </source>
</reference>
<dbReference type="GO" id="GO:0003700">
    <property type="term" value="F:DNA-binding transcription factor activity"/>
    <property type="evidence" value="ECO:0007669"/>
    <property type="project" value="InterPro"/>
</dbReference>
<organism evidence="5">
    <name type="scientific">Siphoviridae sp. ctquf9</name>
    <dbReference type="NCBI Taxonomy" id="2826470"/>
    <lineage>
        <taxon>Viruses</taxon>
        <taxon>Duplodnaviria</taxon>
        <taxon>Heunggongvirae</taxon>
        <taxon>Uroviricota</taxon>
        <taxon>Caudoviricetes</taxon>
    </lineage>
</organism>
<evidence type="ECO:0000256" key="2">
    <source>
        <dbReference type="ARBA" id="ARBA00023125"/>
    </source>
</evidence>
<keyword evidence="2" id="KW-0238">DNA-binding</keyword>
<evidence type="ECO:0000256" key="1">
    <source>
        <dbReference type="ARBA" id="ARBA00023015"/>
    </source>
</evidence>
<keyword evidence="3" id="KW-0804">Transcription</keyword>
<dbReference type="SUPFAM" id="SSF46785">
    <property type="entry name" value="Winged helix' DNA-binding domain"/>
    <property type="match status" value="1"/>
</dbReference>
<dbReference type="PANTHER" id="PTHR42756:SF1">
    <property type="entry name" value="TRANSCRIPTIONAL REPRESSOR OF EMRAB OPERON"/>
    <property type="match status" value="1"/>
</dbReference>
<dbReference type="Gene3D" id="1.10.10.10">
    <property type="entry name" value="Winged helix-like DNA-binding domain superfamily/Winged helix DNA-binding domain"/>
    <property type="match status" value="1"/>
</dbReference>
<dbReference type="InterPro" id="IPR036388">
    <property type="entry name" value="WH-like_DNA-bd_sf"/>
</dbReference>
<dbReference type="Pfam" id="PF12802">
    <property type="entry name" value="MarR_2"/>
    <property type="match status" value="1"/>
</dbReference>
<accession>A0A8S5M3W8</accession>
<dbReference type="SMART" id="SM00347">
    <property type="entry name" value="HTH_MARR"/>
    <property type="match status" value="1"/>
</dbReference>
<sequence>MSELKNFSSLSLLISRINGISSLWAQENGINPYKLKPLYALFLDPMMTQKQISETCSLPKQTVSNAIRELKSNGYITLETSEADKREKRIILTDTGKEYLMQIAAPVIELENNVISRMGKEAYVSLIEGLKKYAEAIEMEVGK</sequence>
<evidence type="ECO:0000313" key="5">
    <source>
        <dbReference type="EMBL" id="DAD76973.1"/>
    </source>
</evidence>
<evidence type="ECO:0000259" key="4">
    <source>
        <dbReference type="SMART" id="SM00347"/>
    </source>
</evidence>
<proteinExistence type="predicted"/>
<dbReference type="EMBL" id="BK014815">
    <property type="protein sequence ID" value="DAD76973.1"/>
    <property type="molecule type" value="Genomic_DNA"/>
</dbReference>